<dbReference type="STRING" id="943830.A4A58_19825"/>
<dbReference type="PROSITE" id="PS51384">
    <property type="entry name" value="FAD_FR"/>
    <property type="match status" value="1"/>
</dbReference>
<dbReference type="SUPFAM" id="SSF54292">
    <property type="entry name" value="2Fe-2S ferredoxin-like"/>
    <property type="match status" value="1"/>
</dbReference>
<dbReference type="GO" id="GO:0051537">
    <property type="term" value="F:2 iron, 2 sulfur cluster binding"/>
    <property type="evidence" value="ECO:0007669"/>
    <property type="project" value="UniProtKB-KW"/>
</dbReference>
<dbReference type="GO" id="GO:0016491">
    <property type="term" value="F:oxidoreductase activity"/>
    <property type="evidence" value="ECO:0007669"/>
    <property type="project" value="UniProtKB-KW"/>
</dbReference>
<dbReference type="PANTHER" id="PTHR47354:SF1">
    <property type="entry name" value="CARNITINE MONOOXYGENASE REDUCTASE SUBUNIT"/>
    <property type="match status" value="1"/>
</dbReference>
<evidence type="ECO:0000256" key="6">
    <source>
        <dbReference type="ARBA" id="ARBA00023014"/>
    </source>
</evidence>
<evidence type="ECO:0000256" key="1">
    <source>
        <dbReference type="ARBA" id="ARBA00022630"/>
    </source>
</evidence>
<dbReference type="RefSeq" id="WP_068738833.1">
    <property type="nucleotide sequence ID" value="NZ_LVYV01000056.1"/>
</dbReference>
<accession>A0A163X656</accession>
<dbReference type="InterPro" id="IPR039261">
    <property type="entry name" value="FNR_nucleotide-bd"/>
</dbReference>
<dbReference type="InterPro" id="IPR001041">
    <property type="entry name" value="2Fe-2S_ferredoxin-type"/>
</dbReference>
<feature type="domain" description="FAD-binding FR-type" evidence="7">
    <location>
        <begin position="5"/>
        <end position="107"/>
    </location>
</feature>
<dbReference type="AlphaFoldDB" id="A0A163X656"/>
<protein>
    <submittedName>
        <fullName evidence="8">Oxidoreductase</fullName>
    </submittedName>
</protein>
<dbReference type="OrthoDB" id="9792185at2"/>
<dbReference type="GO" id="GO:0046872">
    <property type="term" value="F:metal ion binding"/>
    <property type="evidence" value="ECO:0007669"/>
    <property type="project" value="UniProtKB-KW"/>
</dbReference>
<evidence type="ECO:0000256" key="3">
    <source>
        <dbReference type="ARBA" id="ARBA00022723"/>
    </source>
</evidence>
<evidence type="ECO:0000259" key="7">
    <source>
        <dbReference type="PROSITE" id="PS51384"/>
    </source>
</evidence>
<dbReference type="Gene3D" id="2.40.30.10">
    <property type="entry name" value="Translation factors"/>
    <property type="match status" value="1"/>
</dbReference>
<dbReference type="CDD" id="cd00207">
    <property type="entry name" value="fer2"/>
    <property type="match status" value="1"/>
</dbReference>
<keyword evidence="2" id="KW-0001">2Fe-2S</keyword>
<dbReference type="InterPro" id="IPR008333">
    <property type="entry name" value="Cbr1-like_FAD-bd_dom"/>
</dbReference>
<dbReference type="InterPro" id="IPR012675">
    <property type="entry name" value="Beta-grasp_dom_sf"/>
</dbReference>
<keyword evidence="3" id="KW-0479">Metal-binding</keyword>
<organism evidence="8 9">
    <name type="scientific">Tardiphaga robiniae</name>
    <dbReference type="NCBI Taxonomy" id="943830"/>
    <lineage>
        <taxon>Bacteria</taxon>
        <taxon>Pseudomonadati</taxon>
        <taxon>Pseudomonadota</taxon>
        <taxon>Alphaproteobacteria</taxon>
        <taxon>Hyphomicrobiales</taxon>
        <taxon>Nitrobacteraceae</taxon>
        <taxon>Tardiphaga</taxon>
    </lineage>
</organism>
<dbReference type="SUPFAM" id="SSF63380">
    <property type="entry name" value="Riboflavin synthase domain-like"/>
    <property type="match status" value="1"/>
</dbReference>
<evidence type="ECO:0000256" key="2">
    <source>
        <dbReference type="ARBA" id="ARBA00022714"/>
    </source>
</evidence>
<gene>
    <name evidence="8" type="ORF">A4A58_19825</name>
</gene>
<dbReference type="SUPFAM" id="SSF52343">
    <property type="entry name" value="Ferredoxin reductase-like, C-terminal NADP-linked domain"/>
    <property type="match status" value="1"/>
</dbReference>
<dbReference type="InterPro" id="IPR017927">
    <property type="entry name" value="FAD-bd_FR_type"/>
</dbReference>
<dbReference type="InterPro" id="IPR006058">
    <property type="entry name" value="2Fe2S_fd_BS"/>
</dbReference>
<keyword evidence="6" id="KW-0411">Iron-sulfur</keyword>
<dbReference type="CDD" id="cd06185">
    <property type="entry name" value="PDR_like"/>
    <property type="match status" value="1"/>
</dbReference>
<reference evidence="8 9" key="1">
    <citation type="submission" date="2016-03" db="EMBL/GenBank/DDBJ databases">
        <title>Microsymbionts genomes from the relict species Vavilovia formosa (Stev.) Fed.</title>
        <authorList>
            <person name="Kopat V."/>
            <person name="Chirak E."/>
            <person name="Kimeklis A."/>
            <person name="Andronov E."/>
        </authorList>
    </citation>
    <scope>NUCLEOTIDE SEQUENCE [LARGE SCALE GENOMIC DNA]</scope>
    <source>
        <strain evidence="8 9">Vaf07</strain>
    </source>
</reference>
<dbReference type="Gene3D" id="3.10.20.30">
    <property type="match status" value="1"/>
</dbReference>
<keyword evidence="5" id="KW-0408">Iron</keyword>
<comment type="caution">
    <text evidence="8">The sequence shown here is derived from an EMBL/GenBank/DDBJ whole genome shotgun (WGS) entry which is preliminary data.</text>
</comment>
<evidence type="ECO:0000256" key="5">
    <source>
        <dbReference type="ARBA" id="ARBA00023004"/>
    </source>
</evidence>
<evidence type="ECO:0000313" key="8">
    <source>
        <dbReference type="EMBL" id="KZD20466.1"/>
    </source>
</evidence>
<dbReference type="Pfam" id="PF00111">
    <property type="entry name" value="Fer2"/>
    <property type="match status" value="1"/>
</dbReference>
<dbReference type="PROSITE" id="PS00197">
    <property type="entry name" value="2FE2S_FER_1"/>
    <property type="match status" value="1"/>
</dbReference>
<dbReference type="Proteomes" id="UP000076574">
    <property type="component" value="Unassembled WGS sequence"/>
</dbReference>
<proteinExistence type="predicted"/>
<evidence type="ECO:0000256" key="4">
    <source>
        <dbReference type="ARBA" id="ARBA00023002"/>
    </source>
</evidence>
<sequence>MAKAIKTVSTVVSKVEDLGNDTKRFTLVDQDDWELPPFRPGAHIDVHLEPGLVRTYSLCNEPDDGRRYVIAVKREREGRGGSAFLHDRVQVGQPVSVSLPRGGIALDPEGTNVFVAGGIGVTPFISAIRHLDRRGLTNYVLHWASRGQPVLPDMIAPAIKAGRVRLYDTTEESKPIIAGIVGEFGGSGLAACCGPDPMLQAFEQAVATWPDDRKHIEMFTPPKLAAKSDVPPYELYLSASNKHAVVTPDMGLLGTLESMGVDVPVSCGGGICGACRVRWTEGLPIHRDRVLSPTERQSELIVCVGDCAGPRLVLDL</sequence>
<keyword evidence="1" id="KW-0285">Flavoprotein</keyword>
<dbReference type="InterPro" id="IPR050415">
    <property type="entry name" value="MRET"/>
</dbReference>
<evidence type="ECO:0000313" key="9">
    <source>
        <dbReference type="Proteomes" id="UP000076574"/>
    </source>
</evidence>
<keyword evidence="4" id="KW-0560">Oxidoreductase</keyword>
<name>A0A163X656_9BRAD</name>
<dbReference type="InterPro" id="IPR017938">
    <property type="entry name" value="Riboflavin_synthase-like_b-brl"/>
</dbReference>
<dbReference type="PANTHER" id="PTHR47354">
    <property type="entry name" value="NADH OXIDOREDUCTASE HCR"/>
    <property type="match status" value="1"/>
</dbReference>
<dbReference type="EMBL" id="LVYV01000056">
    <property type="protein sequence ID" value="KZD20466.1"/>
    <property type="molecule type" value="Genomic_DNA"/>
</dbReference>
<keyword evidence="9" id="KW-1185">Reference proteome</keyword>
<dbReference type="InterPro" id="IPR036010">
    <property type="entry name" value="2Fe-2S_ferredoxin-like_sf"/>
</dbReference>
<dbReference type="PRINTS" id="PR00409">
    <property type="entry name" value="PHDIOXRDTASE"/>
</dbReference>
<dbReference type="Gene3D" id="3.40.50.80">
    <property type="entry name" value="Nucleotide-binding domain of ferredoxin-NADP reductase (FNR) module"/>
    <property type="match status" value="1"/>
</dbReference>
<dbReference type="Pfam" id="PF00970">
    <property type="entry name" value="FAD_binding_6"/>
    <property type="match status" value="1"/>
</dbReference>